<dbReference type="EMBL" id="CADEPI010000416">
    <property type="protein sequence ID" value="CAB3385495.1"/>
    <property type="molecule type" value="Genomic_DNA"/>
</dbReference>
<reference evidence="1 2" key="1">
    <citation type="submission" date="2020-04" db="EMBL/GenBank/DDBJ databases">
        <authorList>
            <person name="Alioto T."/>
            <person name="Alioto T."/>
            <person name="Gomez Garrido J."/>
        </authorList>
    </citation>
    <scope>NUCLEOTIDE SEQUENCE [LARGE SCALE GENOMIC DNA]</scope>
</reference>
<accession>A0A8S1DZQ9</accession>
<dbReference type="SUPFAM" id="SSF52047">
    <property type="entry name" value="RNI-like"/>
    <property type="match status" value="1"/>
</dbReference>
<proteinExistence type="predicted"/>
<comment type="caution">
    <text evidence="1">The sequence shown here is derived from an EMBL/GenBank/DDBJ whole genome shotgun (WGS) entry which is preliminary data.</text>
</comment>
<name>A0A8S1DZQ9_9INSE</name>
<gene>
    <name evidence="1" type="ORF">CLODIP_2_CD01957</name>
</gene>
<evidence type="ECO:0000313" key="1">
    <source>
        <dbReference type="EMBL" id="CAB3385495.1"/>
    </source>
</evidence>
<dbReference type="InterPro" id="IPR032675">
    <property type="entry name" value="LRR_dom_sf"/>
</dbReference>
<dbReference type="Gene3D" id="3.80.10.10">
    <property type="entry name" value="Ribonuclease Inhibitor"/>
    <property type="match status" value="1"/>
</dbReference>
<dbReference type="AlphaFoldDB" id="A0A8S1DZQ9"/>
<evidence type="ECO:0000313" key="2">
    <source>
        <dbReference type="Proteomes" id="UP000494165"/>
    </source>
</evidence>
<keyword evidence="2" id="KW-1185">Reference proteome</keyword>
<dbReference type="OrthoDB" id="10036956at2759"/>
<organism evidence="1 2">
    <name type="scientific">Cloeon dipterum</name>
    <dbReference type="NCBI Taxonomy" id="197152"/>
    <lineage>
        <taxon>Eukaryota</taxon>
        <taxon>Metazoa</taxon>
        <taxon>Ecdysozoa</taxon>
        <taxon>Arthropoda</taxon>
        <taxon>Hexapoda</taxon>
        <taxon>Insecta</taxon>
        <taxon>Pterygota</taxon>
        <taxon>Palaeoptera</taxon>
        <taxon>Ephemeroptera</taxon>
        <taxon>Pisciforma</taxon>
        <taxon>Baetidae</taxon>
        <taxon>Cloeon</taxon>
    </lineage>
</organism>
<protein>
    <submittedName>
        <fullName evidence="1">Uncharacterized protein</fullName>
    </submittedName>
</protein>
<sequence>MDDDTKLALAKERMNSLLAQAKVREESTHNKFLESIAYETQRNQLSYLTLRLQENLLSQLTTQEGGQDEETFQFRLEALALLLTPQTKRIELSGLMSFCPEDLRVEKFIKVLRIISDKAPNLTFLKIVMYSTVEDIGTLEPLFQLKNLHNLTLSNCPIHFSCLMELCRNMKSLQEVDVRILNHPESIVCVDLDTFKSSFSNLKVFLFSVNLGEDEDTMRLEEQLWRLCVRELPNLQVARRYADRKTFQNHGNLRVMDFPSDISDLRQLFTRPISLGLHLMFPNVTHIDIEFTENSEIREIHSLLKFSNIESLVLHNPPSKEIVDMFLTTYGPNLNLLVINAKPDPITYKFKTIFSLCPKLRQLELLNVGMNDDLLKIQFFAELEYFDWQPPKKESHETAMLSDILSAPKLQSFTMRNEFFNADDLRKVSTLIADRKILGNLEQLHFDHSSALEIDADYKSDPQFSQFALFFPAFSEFMKNAIAFCANLNDVYVYISFYDEDLVEYIEEKYGTRDVPPEITNLEVFRALEEKNLNEFLKVCNAYKK</sequence>
<dbReference type="Proteomes" id="UP000494165">
    <property type="component" value="Unassembled WGS sequence"/>
</dbReference>